<dbReference type="InterPro" id="IPR013767">
    <property type="entry name" value="PAS_fold"/>
</dbReference>
<protein>
    <recommendedName>
        <fullName evidence="7">PAS domain-containing protein</fullName>
    </recommendedName>
</protein>
<feature type="coiled-coil region" evidence="5">
    <location>
        <begin position="123"/>
        <end position="150"/>
    </location>
</feature>
<keyword evidence="9" id="KW-1185">Reference proteome</keyword>
<dbReference type="SUPFAM" id="SSF141371">
    <property type="entry name" value="PilZ domain-like"/>
    <property type="match status" value="2"/>
</dbReference>
<dbReference type="Pfam" id="PF00989">
    <property type="entry name" value="PAS"/>
    <property type="match status" value="1"/>
</dbReference>
<dbReference type="KEGG" id="nja:NSJP_2658"/>
<dbReference type="GO" id="GO:0006355">
    <property type="term" value="P:regulation of DNA-templated transcription"/>
    <property type="evidence" value="ECO:0007669"/>
    <property type="project" value="InterPro"/>
</dbReference>
<dbReference type="GO" id="GO:0008757">
    <property type="term" value="F:S-adenosylmethionine-dependent methyltransferase activity"/>
    <property type="evidence" value="ECO:0007669"/>
    <property type="project" value="InterPro"/>
</dbReference>
<organism evidence="8 9">
    <name type="scientific">Nitrospira japonica</name>
    <dbReference type="NCBI Taxonomy" id="1325564"/>
    <lineage>
        <taxon>Bacteria</taxon>
        <taxon>Pseudomonadati</taxon>
        <taxon>Nitrospirota</taxon>
        <taxon>Nitrospiria</taxon>
        <taxon>Nitrospirales</taxon>
        <taxon>Nitrospiraceae</taxon>
        <taxon>Nitrospira</taxon>
    </lineage>
</organism>
<dbReference type="InterPro" id="IPR035965">
    <property type="entry name" value="PAS-like_dom_sf"/>
</dbReference>
<dbReference type="RefSeq" id="WP_080887156.1">
    <property type="nucleotide sequence ID" value="NZ_LT828648.1"/>
</dbReference>
<gene>
    <name evidence="8" type="ORF">NSJP_2658</name>
</gene>
<dbReference type="GO" id="GO:0035438">
    <property type="term" value="F:cyclic-di-GMP binding"/>
    <property type="evidence" value="ECO:0007669"/>
    <property type="project" value="InterPro"/>
</dbReference>
<dbReference type="SUPFAM" id="SSF52172">
    <property type="entry name" value="CheY-like"/>
    <property type="match status" value="1"/>
</dbReference>
<comment type="function">
    <text evidence="1">Acyl transferase is part of the fatty acid reductase system required for aldehyde biosynthesis; it produces fatty acids for the luminescent reaction.</text>
</comment>
<dbReference type="OrthoDB" id="9757640at2"/>
<dbReference type="SMART" id="SM00091">
    <property type="entry name" value="PAS"/>
    <property type="match status" value="1"/>
</dbReference>
<dbReference type="Gene3D" id="3.40.50.2300">
    <property type="match status" value="1"/>
</dbReference>
<dbReference type="Gene3D" id="2.40.10.220">
    <property type="entry name" value="predicted glycosyltransferase like domains"/>
    <property type="match status" value="1"/>
</dbReference>
<name>A0A1W1I767_9BACT</name>
<sequence length="1397" mass="153039">MAQRMPVSILIVNSHPQEIKLITVGFRGFFSDCRVDIAYSAQEARALSRAYAVEWTLILIDEGCLSEHDQGLIEDLKRQADHASVILQSNQPDTAVAAHAMRTGADFLLSKQSPAFLAELLFCARQALEKQELRAAAARAESRYQHLLASIPDIFYELNADGHFVSLGPNVSLLLGYAPEELVGAPYTTVFSPKDHAAAAFRFNERRSGSRNTRGIELTFRGKPSTDQPDKAVPAEVRARGLYDPHRRFLGTIGVIRNLSSDALGRTPARSSVAAPTGGHLTRTVIDQFITLSEEIARPLETLRREAQALLDTMRAVNLEDKLAAIVEQSIVADTLRERFVGLMHATADQAAAERTINDLIDEAMASLSVHSTWPFPVTTDYASRLPLFSGDRAQAIECMRQLLLAMRTMLTAVGRQHSLRIRTAPAGREADAAGAVLFPLPPPSEIEIECLESDISSVDRVGRALPPDTSNIVDWPGLYTLASALNGRLDFSLPASGPLRAVLRLPVIPDTPVTETVEAVPATPLKIEETRPSPPPQTPTHFPSAPHQGDARDRRGASRVTTILPSRVTIGSAVWHGTLVNLGQGGACITLAQDFPAFDQQTVRAVLRTSVGALELTAAAVPRQTIDTPKPQGAQPVRLILVFDTPSDSDSSVLGSFVEAAREQSLSFSLDVHITSTAADRAPSAPYGDDRRETVRVPLALPARLEAEPQNGQDRLIARVTDISRQGACLIVNAGHDRLRDLMLLHFASGKLSAHSGLHEPGTPDFSLPVRVVWSVPETAASSELRLAQAAPAVRVGVSFLPLSPYAERELARLVRQHLWAPTSMKVHGETSVLSIQRECRTARGQTIVIVDDHLGRPMAPDTPVLIIAPGYGQTSRDYAGLSYFLLSHGLRVLRYDHSNHLGLSDGEPQNTTLRGMQADLAKVVEFVQHTWPSARVVVLASDLSARAALKMTVQTHPLDLLMLLNPVVDVGSALMAVHGHDLIADYRYGLRRGITNVLGLNVNLDQFVADTIAGRMTDLGSTLEDIRLLHSPLAIVTGPRNETSPLPPSDLPHDFLSALSSQTMIISIPSSIAGRFHVDETESSAFRKILDHITVALSWQPNSTELRPAASEMLARQLCLELEQTRLHRNLSQINRDALELAHLQQLPHLATLHEYRKLLDDLHAFLTPLSLETIVVDAGIGQSDMTRTILVNHSYWTRQRGQSPEQAPLLIGLGRSADPLRQVQDHTDILQRELAGGRTGGLTSIPAMRCAWVRTEWAQTLPFRSRSLHRIICNLSLSFVNSPQATLREWVRILHPQGRLVFTVFHADTDLSTLYRRHLRMANVDEFGPQPQGVLHYLGRLHEAIRHGILHTFDHHALASLLRQSGAHPFRINTVFNGHALVAVVGKRISSSSF</sequence>
<dbReference type="Gene3D" id="3.30.450.20">
    <property type="entry name" value="PAS domain"/>
    <property type="match status" value="1"/>
</dbReference>
<dbReference type="InterPro" id="IPR000014">
    <property type="entry name" value="PAS"/>
</dbReference>
<feature type="region of interest" description="Disordered" evidence="6">
    <location>
        <begin position="528"/>
        <end position="558"/>
    </location>
</feature>
<dbReference type="NCBIfam" id="TIGR00229">
    <property type="entry name" value="sensory_box"/>
    <property type="match status" value="1"/>
</dbReference>
<feature type="domain" description="PAS" evidence="7">
    <location>
        <begin position="140"/>
        <end position="196"/>
    </location>
</feature>
<dbReference type="GO" id="GO:0008218">
    <property type="term" value="P:bioluminescence"/>
    <property type="evidence" value="ECO:0007669"/>
    <property type="project" value="UniProtKB-KW"/>
</dbReference>
<dbReference type="SUPFAM" id="SSF53335">
    <property type="entry name" value="S-adenosyl-L-methionine-dependent methyltransferases"/>
    <property type="match status" value="1"/>
</dbReference>
<dbReference type="EMBL" id="LT828648">
    <property type="protein sequence ID" value="SLM48825.1"/>
    <property type="molecule type" value="Genomic_DNA"/>
</dbReference>
<dbReference type="SUPFAM" id="SSF55785">
    <property type="entry name" value="PYP-like sensor domain (PAS domain)"/>
    <property type="match status" value="1"/>
</dbReference>
<dbReference type="InterPro" id="IPR013216">
    <property type="entry name" value="Methyltransf_11"/>
</dbReference>
<dbReference type="Gene3D" id="3.40.50.1820">
    <property type="entry name" value="alpha/beta hydrolase"/>
    <property type="match status" value="1"/>
</dbReference>
<dbReference type="InterPro" id="IPR009875">
    <property type="entry name" value="PilZ_domain"/>
</dbReference>
<dbReference type="CDD" id="cd00130">
    <property type="entry name" value="PAS"/>
    <property type="match status" value="1"/>
</dbReference>
<dbReference type="SUPFAM" id="SSF53474">
    <property type="entry name" value="alpha/beta-Hydrolases"/>
    <property type="match status" value="1"/>
</dbReference>
<evidence type="ECO:0000313" key="8">
    <source>
        <dbReference type="EMBL" id="SLM48825.1"/>
    </source>
</evidence>
<dbReference type="Pfam" id="PF08241">
    <property type="entry name" value="Methyltransf_11"/>
    <property type="match status" value="1"/>
</dbReference>
<dbReference type="GO" id="GO:0006631">
    <property type="term" value="P:fatty acid metabolic process"/>
    <property type="evidence" value="ECO:0007669"/>
    <property type="project" value="InterPro"/>
</dbReference>
<dbReference type="Proteomes" id="UP000192042">
    <property type="component" value="Chromosome I"/>
</dbReference>
<dbReference type="InterPro" id="IPR029063">
    <property type="entry name" value="SAM-dependent_MTases_sf"/>
</dbReference>
<evidence type="ECO:0000313" key="9">
    <source>
        <dbReference type="Proteomes" id="UP000192042"/>
    </source>
</evidence>
<keyword evidence="4" id="KW-0012">Acyltransferase</keyword>
<evidence type="ECO:0000256" key="4">
    <source>
        <dbReference type="ARBA" id="ARBA00023315"/>
    </source>
</evidence>
<dbReference type="InterPro" id="IPR011006">
    <property type="entry name" value="CheY-like_superfamily"/>
</dbReference>
<evidence type="ECO:0000256" key="1">
    <source>
        <dbReference type="ARBA" id="ARBA00003846"/>
    </source>
</evidence>
<dbReference type="Pfam" id="PF02273">
    <property type="entry name" value="Acyl_transf_2"/>
    <property type="match status" value="1"/>
</dbReference>
<dbReference type="GO" id="GO:0016746">
    <property type="term" value="F:acyltransferase activity"/>
    <property type="evidence" value="ECO:0007669"/>
    <property type="project" value="UniProtKB-KW"/>
</dbReference>
<evidence type="ECO:0000256" key="6">
    <source>
        <dbReference type="SAM" id="MobiDB-lite"/>
    </source>
</evidence>
<dbReference type="InterPro" id="IPR003157">
    <property type="entry name" value="LuxD"/>
</dbReference>
<evidence type="ECO:0000256" key="5">
    <source>
        <dbReference type="SAM" id="Coils"/>
    </source>
</evidence>
<reference evidence="8 9" key="1">
    <citation type="submission" date="2017-03" db="EMBL/GenBank/DDBJ databases">
        <authorList>
            <person name="Afonso C.L."/>
            <person name="Miller P.J."/>
            <person name="Scott M.A."/>
            <person name="Spackman E."/>
            <person name="Goraichik I."/>
            <person name="Dimitrov K.M."/>
            <person name="Suarez D.L."/>
            <person name="Swayne D.E."/>
        </authorList>
    </citation>
    <scope>NUCLEOTIDE SEQUENCE [LARGE SCALE GENOMIC DNA]</scope>
    <source>
        <strain evidence="8">Genome sequencing of Nitrospira japonica strain NJ11</strain>
    </source>
</reference>
<dbReference type="InterPro" id="IPR029058">
    <property type="entry name" value="AB_hydrolase_fold"/>
</dbReference>
<evidence type="ECO:0000259" key="7">
    <source>
        <dbReference type="PROSITE" id="PS50112"/>
    </source>
</evidence>
<keyword evidence="3" id="KW-0455">Luminescence</keyword>
<dbReference type="Gene3D" id="3.40.50.150">
    <property type="entry name" value="Vaccinia Virus protein VP39"/>
    <property type="match status" value="1"/>
</dbReference>
<dbReference type="Pfam" id="PF07238">
    <property type="entry name" value="PilZ"/>
    <property type="match status" value="1"/>
</dbReference>
<dbReference type="STRING" id="1325564.NSJP_2658"/>
<evidence type="ECO:0000256" key="2">
    <source>
        <dbReference type="ARBA" id="ARBA00022679"/>
    </source>
</evidence>
<proteinExistence type="predicted"/>
<dbReference type="PROSITE" id="PS50112">
    <property type="entry name" value="PAS"/>
    <property type="match status" value="1"/>
</dbReference>
<keyword evidence="2" id="KW-0808">Transferase</keyword>
<evidence type="ECO:0000256" key="3">
    <source>
        <dbReference type="ARBA" id="ARBA00023223"/>
    </source>
</evidence>
<keyword evidence="5" id="KW-0175">Coiled coil</keyword>
<accession>A0A1W1I767</accession>